<evidence type="ECO:0000259" key="7">
    <source>
        <dbReference type="PROSITE" id="PS51383"/>
    </source>
</evidence>
<dbReference type="InterPro" id="IPR000631">
    <property type="entry name" value="CARKD"/>
</dbReference>
<evidence type="ECO:0000256" key="2">
    <source>
        <dbReference type="ARBA" id="ARBA00022840"/>
    </source>
</evidence>
<evidence type="ECO:0000256" key="3">
    <source>
        <dbReference type="ARBA" id="ARBA00022857"/>
    </source>
</evidence>
<evidence type="ECO:0000256" key="5">
    <source>
        <dbReference type="ARBA" id="ARBA00023239"/>
    </source>
</evidence>
<comment type="catalytic activity">
    <reaction evidence="6">
        <text>(6S)-NADPHX + ADP = AMP + phosphate + NADPH + H(+)</text>
        <dbReference type="Rhea" id="RHEA:32235"/>
        <dbReference type="ChEBI" id="CHEBI:15378"/>
        <dbReference type="ChEBI" id="CHEBI:43474"/>
        <dbReference type="ChEBI" id="CHEBI:57783"/>
        <dbReference type="ChEBI" id="CHEBI:64076"/>
        <dbReference type="ChEBI" id="CHEBI:456215"/>
        <dbReference type="ChEBI" id="CHEBI:456216"/>
        <dbReference type="EC" id="4.2.1.136"/>
    </reaction>
</comment>
<proteinExistence type="inferred from homology"/>
<dbReference type="GO" id="GO:0052856">
    <property type="term" value="F:NAD(P)HX epimerase activity"/>
    <property type="evidence" value="ECO:0007669"/>
    <property type="project" value="TreeGrafter"/>
</dbReference>
<feature type="domain" description="YjeF C-terminal" evidence="7">
    <location>
        <begin position="7"/>
        <end position="290"/>
    </location>
</feature>
<dbReference type="CDD" id="cd01171">
    <property type="entry name" value="YXKO-related"/>
    <property type="match status" value="1"/>
</dbReference>
<keyword evidence="9" id="KW-1185">Reference proteome</keyword>
<dbReference type="PANTHER" id="PTHR12592:SF0">
    <property type="entry name" value="ATP-DEPENDENT (S)-NAD(P)H-HYDRATE DEHYDRATASE"/>
    <property type="match status" value="1"/>
</dbReference>
<dbReference type="KEGG" id="jsv:CNX70_09190"/>
<dbReference type="HAMAP" id="MF_01965">
    <property type="entry name" value="NADHX_dehydratase"/>
    <property type="match status" value="1"/>
</dbReference>
<dbReference type="GO" id="GO:0052855">
    <property type="term" value="F:ADP-dependent NAD(P)H-hydrate dehydratase activity"/>
    <property type="evidence" value="ECO:0007669"/>
    <property type="project" value="UniProtKB-UniRule"/>
</dbReference>
<organism evidence="8 9">
    <name type="scientific">Janthinobacterium svalbardensis</name>
    <dbReference type="NCBI Taxonomy" id="368607"/>
    <lineage>
        <taxon>Bacteria</taxon>
        <taxon>Pseudomonadati</taxon>
        <taxon>Pseudomonadota</taxon>
        <taxon>Betaproteobacteria</taxon>
        <taxon>Burkholderiales</taxon>
        <taxon>Oxalobacteraceae</taxon>
        <taxon>Janthinobacterium</taxon>
    </lineage>
</organism>
<feature type="binding site" evidence="6">
    <location>
        <position position="231"/>
    </location>
    <ligand>
        <name>(6S)-NADPHX</name>
        <dbReference type="ChEBI" id="CHEBI:64076"/>
    </ligand>
</feature>
<dbReference type="Gene3D" id="3.40.1190.20">
    <property type="match status" value="1"/>
</dbReference>
<dbReference type="RefSeq" id="WP_096234452.1">
    <property type="nucleotide sequence ID" value="NZ_CP023422.1"/>
</dbReference>
<dbReference type="PROSITE" id="PS51383">
    <property type="entry name" value="YJEF_C_3"/>
    <property type="match status" value="1"/>
</dbReference>
<dbReference type="GO" id="GO:0110051">
    <property type="term" value="P:metabolite repair"/>
    <property type="evidence" value="ECO:0007669"/>
    <property type="project" value="TreeGrafter"/>
</dbReference>
<feature type="binding site" evidence="6">
    <location>
        <position position="114"/>
    </location>
    <ligand>
        <name>(6S)-NADPHX</name>
        <dbReference type="ChEBI" id="CHEBI:64076"/>
    </ligand>
</feature>
<keyword evidence="1 6" id="KW-0547">Nucleotide-binding</keyword>
<keyword evidence="3 6" id="KW-0521">NADP</keyword>
<feature type="binding site" evidence="6">
    <location>
        <position position="43"/>
    </location>
    <ligand>
        <name>(6S)-NADPHX</name>
        <dbReference type="ChEBI" id="CHEBI:64076"/>
    </ligand>
</feature>
<evidence type="ECO:0000313" key="8">
    <source>
        <dbReference type="EMBL" id="ATD60340.1"/>
    </source>
</evidence>
<evidence type="ECO:0000256" key="4">
    <source>
        <dbReference type="ARBA" id="ARBA00023027"/>
    </source>
</evidence>
<dbReference type="EC" id="4.2.1.136" evidence="6"/>
<comment type="catalytic activity">
    <reaction evidence="6">
        <text>(6S)-NADHX + ADP = AMP + phosphate + NADH + H(+)</text>
        <dbReference type="Rhea" id="RHEA:32223"/>
        <dbReference type="ChEBI" id="CHEBI:15378"/>
        <dbReference type="ChEBI" id="CHEBI:43474"/>
        <dbReference type="ChEBI" id="CHEBI:57945"/>
        <dbReference type="ChEBI" id="CHEBI:64074"/>
        <dbReference type="ChEBI" id="CHEBI:456215"/>
        <dbReference type="ChEBI" id="CHEBI:456216"/>
        <dbReference type="EC" id="4.2.1.136"/>
    </reaction>
</comment>
<keyword evidence="2 6" id="KW-0067">ATP-binding</keyword>
<dbReference type="AlphaFoldDB" id="A0A290WTY3"/>
<dbReference type="PANTHER" id="PTHR12592">
    <property type="entry name" value="ATP-DEPENDENT (S)-NAD(P)H-HYDRATE DEHYDRATASE FAMILY MEMBER"/>
    <property type="match status" value="1"/>
</dbReference>
<dbReference type="Pfam" id="PF01256">
    <property type="entry name" value="Carb_kinase"/>
    <property type="match status" value="1"/>
</dbReference>
<keyword evidence="5 6" id="KW-0456">Lyase</keyword>
<dbReference type="Proteomes" id="UP000218437">
    <property type="component" value="Chromosome"/>
</dbReference>
<dbReference type="GO" id="GO:0046496">
    <property type="term" value="P:nicotinamide nucleotide metabolic process"/>
    <property type="evidence" value="ECO:0007669"/>
    <property type="project" value="UniProtKB-UniRule"/>
</dbReference>
<dbReference type="NCBIfam" id="TIGR00196">
    <property type="entry name" value="yjeF_cterm"/>
    <property type="match status" value="1"/>
</dbReference>
<dbReference type="GO" id="GO:0005524">
    <property type="term" value="F:ATP binding"/>
    <property type="evidence" value="ECO:0007669"/>
    <property type="project" value="UniProtKB-KW"/>
</dbReference>
<comment type="function">
    <text evidence="6">Catalyzes the dehydration of the S-form of NAD(P)HX at the expense of ADP, which is converted to AMP. Together with NAD(P)HX epimerase, which catalyzes the epimerization of the S- and R-forms, the enzyme allows the repair of both epimers of NAD(P)HX, a damaged form of NAD(P)H that is a result of enzymatic or heat-dependent hydration.</text>
</comment>
<dbReference type="SUPFAM" id="SSF53613">
    <property type="entry name" value="Ribokinase-like"/>
    <property type="match status" value="1"/>
</dbReference>
<feature type="binding site" evidence="6">
    <location>
        <position position="164"/>
    </location>
    <ligand>
        <name>(6S)-NADPHX</name>
        <dbReference type="ChEBI" id="CHEBI:64076"/>
    </ligand>
</feature>
<protein>
    <recommendedName>
        <fullName evidence="6">ADP-dependent (S)-NAD(P)H-hydrate dehydratase</fullName>
        <ecNumber evidence="6">4.2.1.136</ecNumber>
    </recommendedName>
    <alternativeName>
        <fullName evidence="6">ADP-dependent NAD(P)HX dehydratase</fullName>
    </alternativeName>
</protein>
<keyword evidence="4 6" id="KW-0520">NAD</keyword>
<dbReference type="EMBL" id="CP023422">
    <property type="protein sequence ID" value="ATD60340.1"/>
    <property type="molecule type" value="Genomic_DNA"/>
</dbReference>
<feature type="binding site" evidence="6">
    <location>
        <begin position="201"/>
        <end position="205"/>
    </location>
    <ligand>
        <name>AMP</name>
        <dbReference type="ChEBI" id="CHEBI:456215"/>
    </ligand>
</feature>
<evidence type="ECO:0000256" key="6">
    <source>
        <dbReference type="HAMAP-Rule" id="MF_01965"/>
    </source>
</evidence>
<comment type="subunit">
    <text evidence="6">Homotetramer.</text>
</comment>
<accession>A0A290WTY3</accession>
<name>A0A290WTY3_9BURK</name>
<gene>
    <name evidence="6" type="primary">nnrD</name>
    <name evidence="8" type="ORF">CNX70_09190</name>
</gene>
<sequence>MDATAITPSLLRSWPLPMLQPDGDKEVRGHLLIVAGSEEMPGAILLAATAALRAGAGKLTLATGASVAAQVAIAMPEARVIGLDETAQGGFRHEAQHQLAPLAGKVDAVLVGPGMCDTAACCELMRHLLPLFAGSRLILDARAMQVVRQPAHFRFSQPVLLTPHAGELAQLMGLSKDAVLAAPHACAVDAARRWNAIVALKGALTILAMPDGTSWAHTGGNIGLAISGSGDTLAGIITGLAARGAPLEQACAWGIALHALAGEQLALRFGILGYLAREIPAEIPVLLHKLAP</sequence>
<evidence type="ECO:0000313" key="9">
    <source>
        <dbReference type="Proteomes" id="UP000218437"/>
    </source>
</evidence>
<reference evidence="8 9" key="1">
    <citation type="submission" date="2017-09" db="EMBL/GenBank/DDBJ databases">
        <title>Complete genome sequence of Janthinobacterium svalbardensis PAMC 27463.</title>
        <authorList>
            <person name="Cho Y.-J."/>
            <person name="Cho A."/>
            <person name="Kim O.-S."/>
            <person name="Lee J.-I."/>
        </authorList>
    </citation>
    <scope>NUCLEOTIDE SEQUENCE [LARGE SCALE GENOMIC DNA]</scope>
    <source>
        <strain evidence="8 9">PAMC 27463</strain>
    </source>
</reference>
<comment type="cofactor">
    <cofactor evidence="6">
        <name>Mg(2+)</name>
        <dbReference type="ChEBI" id="CHEBI:18420"/>
    </cofactor>
</comment>
<dbReference type="InterPro" id="IPR029056">
    <property type="entry name" value="Ribokinase-like"/>
</dbReference>
<evidence type="ECO:0000256" key="1">
    <source>
        <dbReference type="ARBA" id="ARBA00022741"/>
    </source>
</evidence>
<comment type="similarity">
    <text evidence="6">Belongs to the NnrD/CARKD family.</text>
</comment>
<feature type="binding site" evidence="6">
    <location>
        <position position="230"/>
    </location>
    <ligand>
        <name>AMP</name>
        <dbReference type="ChEBI" id="CHEBI:456215"/>
    </ligand>
</feature>